<dbReference type="InterPro" id="IPR005814">
    <property type="entry name" value="Aminotrans_3"/>
</dbReference>
<dbReference type="EMBL" id="JBHTLY010000002">
    <property type="protein sequence ID" value="MFD1201661.1"/>
    <property type="molecule type" value="Genomic_DNA"/>
</dbReference>
<dbReference type="SUPFAM" id="SSF53383">
    <property type="entry name" value="PLP-dependent transferases"/>
    <property type="match status" value="1"/>
</dbReference>
<proteinExistence type="inferred from homology"/>
<dbReference type="Gene3D" id="3.40.640.10">
    <property type="entry name" value="Type I PLP-dependent aspartate aminotransferase-like (Major domain)"/>
    <property type="match status" value="1"/>
</dbReference>
<keyword evidence="4" id="KW-0032">Aminotransferase</keyword>
<sequence length="412" mass="44366">MTNALWSGQAHMPSVLGRQITIERGEGSTLTGSDGARYFDATSSLWYANIGHGREEMAEAAAAQIRRLEAYHVFGRFTNDRAVELTERLAALSPITDPKIILGSGGSDADDAALKLARHYWQAVGRPEKRVIVSRENAYHGLHAYGTAVAGLDFNRQGFGESLVPDTARVSRDDPAELERQLLEIGPERIAAFITEPVIGAGGVFPPAPGYFEAVQRLCDEHDILLIVDEVITGFGRTGSMFATERYGLRPDMVTVAKGITSGYAPLGGIFVAPRVWEPYYSRGADSATFRHGVTYSGHPTVAALALTNLDIIEREGLVSRAGELATVLERELAPLTDHPLVTEIRSTGLMVAVQLGEAASAVTVCDRLLDHGMIVRPLSVNALQISPPFISEPHELTALAASIRTVLDGSL</sequence>
<comment type="caution">
    <text evidence="4">The sequence shown here is derived from an EMBL/GenBank/DDBJ whole genome shotgun (WGS) entry which is preliminary data.</text>
</comment>
<dbReference type="Pfam" id="PF00202">
    <property type="entry name" value="Aminotran_3"/>
    <property type="match status" value="1"/>
</dbReference>
<protein>
    <submittedName>
        <fullName evidence="4">Aspartate aminotransferase family protein</fullName>
    </submittedName>
</protein>
<comment type="similarity">
    <text evidence="1 3">Belongs to the class-III pyridoxal-phosphate-dependent aminotransferase family.</text>
</comment>
<accession>A0ABW3TLV4</accession>
<gene>
    <name evidence="4" type="ORF">ACFQ3U_07140</name>
</gene>
<keyword evidence="4" id="KW-0808">Transferase</keyword>
<dbReference type="PROSITE" id="PS00600">
    <property type="entry name" value="AA_TRANSFER_CLASS_3"/>
    <property type="match status" value="1"/>
</dbReference>
<organism evidence="4 5">
    <name type="scientific">Leucobacter albus</name>
    <dbReference type="NCBI Taxonomy" id="272210"/>
    <lineage>
        <taxon>Bacteria</taxon>
        <taxon>Bacillati</taxon>
        <taxon>Actinomycetota</taxon>
        <taxon>Actinomycetes</taxon>
        <taxon>Micrococcales</taxon>
        <taxon>Microbacteriaceae</taxon>
        <taxon>Leucobacter</taxon>
    </lineage>
</organism>
<keyword evidence="5" id="KW-1185">Reference proteome</keyword>
<dbReference type="RefSeq" id="WP_343957799.1">
    <property type="nucleotide sequence ID" value="NZ_BAAAKZ010000002.1"/>
</dbReference>
<dbReference type="CDD" id="cd00610">
    <property type="entry name" value="OAT_like"/>
    <property type="match status" value="1"/>
</dbReference>
<dbReference type="InterPro" id="IPR015424">
    <property type="entry name" value="PyrdxlP-dep_Trfase"/>
</dbReference>
<reference evidence="5" key="1">
    <citation type="journal article" date="2019" name="Int. J. Syst. Evol. Microbiol.">
        <title>The Global Catalogue of Microorganisms (GCM) 10K type strain sequencing project: providing services to taxonomists for standard genome sequencing and annotation.</title>
        <authorList>
            <consortium name="The Broad Institute Genomics Platform"/>
            <consortium name="The Broad Institute Genome Sequencing Center for Infectious Disease"/>
            <person name="Wu L."/>
            <person name="Ma J."/>
        </authorList>
    </citation>
    <scope>NUCLEOTIDE SEQUENCE [LARGE SCALE GENOMIC DNA]</scope>
    <source>
        <strain evidence="5">CCUG 50213</strain>
    </source>
</reference>
<dbReference type="Proteomes" id="UP001597181">
    <property type="component" value="Unassembled WGS sequence"/>
</dbReference>
<evidence type="ECO:0000256" key="1">
    <source>
        <dbReference type="ARBA" id="ARBA00008954"/>
    </source>
</evidence>
<evidence type="ECO:0000313" key="4">
    <source>
        <dbReference type="EMBL" id="MFD1201661.1"/>
    </source>
</evidence>
<dbReference type="InterPro" id="IPR049704">
    <property type="entry name" value="Aminotrans_3_PPA_site"/>
</dbReference>
<evidence type="ECO:0000256" key="3">
    <source>
        <dbReference type="RuleBase" id="RU003560"/>
    </source>
</evidence>
<dbReference type="PANTHER" id="PTHR43094">
    <property type="entry name" value="AMINOTRANSFERASE"/>
    <property type="match status" value="1"/>
</dbReference>
<dbReference type="InterPro" id="IPR015421">
    <property type="entry name" value="PyrdxlP-dep_Trfase_major"/>
</dbReference>
<name>A0ABW3TLV4_9MICO</name>
<keyword evidence="2 3" id="KW-0663">Pyridoxal phosphate</keyword>
<dbReference type="PANTHER" id="PTHR43094:SF1">
    <property type="entry name" value="AMINOTRANSFERASE CLASS-III"/>
    <property type="match status" value="1"/>
</dbReference>
<dbReference type="GO" id="GO:0008483">
    <property type="term" value="F:transaminase activity"/>
    <property type="evidence" value="ECO:0007669"/>
    <property type="project" value="UniProtKB-KW"/>
</dbReference>
<dbReference type="Gene3D" id="3.90.1150.10">
    <property type="entry name" value="Aspartate Aminotransferase, domain 1"/>
    <property type="match status" value="1"/>
</dbReference>
<dbReference type="InterPro" id="IPR015422">
    <property type="entry name" value="PyrdxlP-dep_Trfase_small"/>
</dbReference>
<evidence type="ECO:0000256" key="2">
    <source>
        <dbReference type="ARBA" id="ARBA00022898"/>
    </source>
</evidence>
<evidence type="ECO:0000313" key="5">
    <source>
        <dbReference type="Proteomes" id="UP001597181"/>
    </source>
</evidence>
<dbReference type="PIRSF" id="PIRSF000521">
    <property type="entry name" value="Transaminase_4ab_Lys_Orn"/>
    <property type="match status" value="1"/>
</dbReference>